<protein>
    <submittedName>
        <fullName evidence="3">Uncharacterized protein</fullName>
    </submittedName>
</protein>
<dbReference type="EMBL" id="LSSM01000332">
    <property type="protein sequence ID" value="OMJ29273.1"/>
    <property type="molecule type" value="Genomic_DNA"/>
</dbReference>
<feature type="compositionally biased region" description="Polar residues" evidence="2">
    <location>
        <begin position="397"/>
        <end position="423"/>
    </location>
</feature>
<evidence type="ECO:0000313" key="4">
    <source>
        <dbReference type="Proteomes" id="UP000187429"/>
    </source>
</evidence>
<proteinExistence type="predicted"/>
<keyword evidence="1" id="KW-0175">Coiled coil</keyword>
<feature type="region of interest" description="Disordered" evidence="2">
    <location>
        <begin position="378"/>
        <end position="430"/>
    </location>
</feature>
<dbReference type="OrthoDB" id="10383113at2759"/>
<reference evidence="4" key="1">
    <citation type="submission" date="2017-01" db="EMBL/GenBank/DDBJ databases">
        <authorList>
            <person name="Wang Y."/>
            <person name="White M."/>
            <person name="Kvist S."/>
            <person name="Moncalvo J.-M."/>
        </authorList>
    </citation>
    <scope>NUCLEOTIDE SEQUENCE [LARGE SCALE GENOMIC DNA]</scope>
    <source>
        <strain evidence="4">ID-206-W2</strain>
    </source>
</reference>
<feature type="region of interest" description="Disordered" evidence="2">
    <location>
        <begin position="1287"/>
        <end position="1308"/>
    </location>
</feature>
<evidence type="ECO:0000313" key="3">
    <source>
        <dbReference type="EMBL" id="OMJ29273.1"/>
    </source>
</evidence>
<feature type="compositionally biased region" description="Polar residues" evidence="2">
    <location>
        <begin position="10"/>
        <end position="19"/>
    </location>
</feature>
<feature type="compositionally biased region" description="Polar residues" evidence="2">
    <location>
        <begin position="212"/>
        <end position="230"/>
    </location>
</feature>
<feature type="region of interest" description="Disordered" evidence="2">
    <location>
        <begin position="1073"/>
        <end position="1104"/>
    </location>
</feature>
<sequence>MAETGEYPTSRINSNSFSSKDPHFLYSSRSELPEANFKDLSSFTTSQIGNLPLRSLTSRPSSSMQIPNSNSEYYENAETNRNLNSTKSKVLPFIADYFKDNFHESGNSSPSVDSIKSKSSSAEGWSHIENEFCSEESIKYLTFQELTKDSAAEVNFIYNNSPESNVTQNSTIKSRYFDHDAESKNIYSQSKKKTSVAKEIFSRIENRGTIRTESASNKANFSDLSHLTPTKPSNNNNIPPPKSPKNSLVDNLLTQLQELQHLYDEKCIQVKTLLSYKGSNLLLRTPSSLNSSPDFSNSKGSLNYDIKDIKSISPNQTNAHPEIVHNSRNEAEKFSSPSEYKTRISALEVDLKNSFETFKSNYQLTSKGCFAPETLHKIGDESDQPLSRKSHKDEPNLSCNNISDPSNPSLKLNNTLLPSNQKLPNGDRESMIQKTHLSSCVKQSPRNLKKSKHDSFYSQFYDINSTDNFEDTRSRYSQSSVGGLGISNYSNNGNLCHQQSISVNVNDYLDLLEKFNLMLSYSNNLLNLENDFNNPKKLIPLGQSTNQESLPSKKDSKLNHYSDGQTFELSSLKSQLNCSKFEVSLLSLKLDDYQNLCTNINAKLENSKKNANDLILALLSKVLSIQNCIDRQQKNLPHELLNANCRNSYPKNLDVVNMCLKINNALNQAKNNQSTNNSCNGHSSCVDEIFDCISDTEYKNSIQSEYVTFLKAFEEMKNKSAYNAERFSDISNFATFLILKLTMESDYNNNLLSKFSDLSQLIHNSYKSTSILDSSGHNLRLPNIKKASSFSPKSNQSNLSLLQNTNYPSSVTRKNDLNENSDFNVDFINDSLSQRLYPNYSLYTNSEPDLPHNNLAHNKLYIKSKRFGFNFGKSPCLHIKNPRYHPFNNIDKRSQNKSFTNDISSSSEKSNDKSFMKKDNNMDGYESSKASTTKRTKPKKIVTQNKYSKLVIRPFTPDNIEDSDKKFIRDRNSALYKTQKIPSLKLKAVSTDNFYELQSRQPHPQDFDIKFIPKNSLADPCVSSSIDNQISEKSSSTKTSLNKSILKPSLTYPLNKKAEFLLDSTITTIKPIPADTYPPDDSSNLNIDHAIPTPTDSNEQDIPKNDTVNLIPIESLNEYQQNPIHDPNNSPRKSRLTFKEQESSIKLRLKTISNYLTYYNSISESNDDISNGSPIPLGSPGINVYPLIANNSKSANYINAPKLKISKNVKFEDLNNQNSGANELEMSVDDPFYFSKNKNKICSSGVTVLKSPVTTVYTSFPVASASEIYEAENKFLTKVKPVVFTNTKHKKSTKKSRKNLDSVQSSDEKSKTLDFSTDKLSSLSKVSERIPPSIDTFTPDPNIVSAVAKAMVGSFIKKFDVFLDTPIRKNVELEQTVADERRIPST</sequence>
<accession>A0A1R1YQV1</accession>
<feature type="compositionally biased region" description="Basic residues" evidence="2">
    <location>
        <begin position="1287"/>
        <end position="1297"/>
    </location>
</feature>
<dbReference type="Proteomes" id="UP000187429">
    <property type="component" value="Unassembled WGS sequence"/>
</dbReference>
<name>A0A1R1YQV1_9FUNG</name>
<feature type="coiled-coil region" evidence="1">
    <location>
        <begin position="590"/>
        <end position="621"/>
    </location>
</feature>
<evidence type="ECO:0000256" key="1">
    <source>
        <dbReference type="SAM" id="Coils"/>
    </source>
</evidence>
<organism evidence="3 4">
    <name type="scientific">Smittium culicis</name>
    <dbReference type="NCBI Taxonomy" id="133412"/>
    <lineage>
        <taxon>Eukaryota</taxon>
        <taxon>Fungi</taxon>
        <taxon>Fungi incertae sedis</taxon>
        <taxon>Zoopagomycota</taxon>
        <taxon>Kickxellomycotina</taxon>
        <taxon>Harpellomycetes</taxon>
        <taxon>Harpellales</taxon>
        <taxon>Legeriomycetaceae</taxon>
        <taxon>Smittium</taxon>
    </lineage>
</organism>
<comment type="caution">
    <text evidence="3">The sequence shown here is derived from an EMBL/GenBank/DDBJ whole genome shotgun (WGS) entry which is preliminary data.</text>
</comment>
<feature type="region of interest" description="Disordered" evidence="2">
    <location>
        <begin position="1"/>
        <end position="21"/>
    </location>
</feature>
<evidence type="ECO:0000256" key="2">
    <source>
        <dbReference type="SAM" id="MobiDB-lite"/>
    </source>
</evidence>
<keyword evidence="4" id="KW-1185">Reference proteome</keyword>
<gene>
    <name evidence="3" type="ORF">AYI69_g1231</name>
</gene>
<feature type="region of interest" description="Disordered" evidence="2">
    <location>
        <begin position="883"/>
        <end position="939"/>
    </location>
</feature>
<feature type="compositionally biased region" description="Basic and acidic residues" evidence="2">
    <location>
        <begin position="909"/>
        <end position="921"/>
    </location>
</feature>
<feature type="region of interest" description="Disordered" evidence="2">
    <location>
        <begin position="212"/>
        <end position="247"/>
    </location>
</feature>